<name>A0AAV3NME2_LITER</name>
<reference evidence="1 2" key="1">
    <citation type="submission" date="2024-01" db="EMBL/GenBank/DDBJ databases">
        <title>The complete chloroplast genome sequence of Lithospermum erythrorhizon: insights into the phylogenetic relationship among Boraginaceae species and the maternal lineages of purple gromwells.</title>
        <authorList>
            <person name="Okada T."/>
            <person name="Watanabe K."/>
        </authorList>
    </citation>
    <scope>NUCLEOTIDE SEQUENCE [LARGE SCALE GENOMIC DNA]</scope>
</reference>
<comment type="caution">
    <text evidence="1">The sequence shown here is derived from an EMBL/GenBank/DDBJ whole genome shotgun (WGS) entry which is preliminary data.</text>
</comment>
<dbReference type="Gene3D" id="1.10.510.10">
    <property type="entry name" value="Transferase(Phosphotransferase) domain 1"/>
    <property type="match status" value="1"/>
</dbReference>
<proteinExistence type="predicted"/>
<dbReference type="AlphaFoldDB" id="A0AAV3NME2"/>
<sequence length="73" mass="8580">MNVDDILDERIKHSYDSQAHFAIVNRMVKTAMRCLQDRPELRPSMGKVAKMIERTVEIIEPKKPTIFYSDKED</sequence>
<evidence type="ECO:0000313" key="2">
    <source>
        <dbReference type="Proteomes" id="UP001454036"/>
    </source>
</evidence>
<dbReference type="EMBL" id="BAABME010000147">
    <property type="protein sequence ID" value="GAA0140102.1"/>
    <property type="molecule type" value="Genomic_DNA"/>
</dbReference>
<organism evidence="1 2">
    <name type="scientific">Lithospermum erythrorhizon</name>
    <name type="common">Purple gromwell</name>
    <name type="synonym">Lithospermum officinale var. erythrorhizon</name>
    <dbReference type="NCBI Taxonomy" id="34254"/>
    <lineage>
        <taxon>Eukaryota</taxon>
        <taxon>Viridiplantae</taxon>
        <taxon>Streptophyta</taxon>
        <taxon>Embryophyta</taxon>
        <taxon>Tracheophyta</taxon>
        <taxon>Spermatophyta</taxon>
        <taxon>Magnoliopsida</taxon>
        <taxon>eudicotyledons</taxon>
        <taxon>Gunneridae</taxon>
        <taxon>Pentapetalae</taxon>
        <taxon>asterids</taxon>
        <taxon>lamiids</taxon>
        <taxon>Boraginales</taxon>
        <taxon>Boraginaceae</taxon>
        <taxon>Boraginoideae</taxon>
        <taxon>Lithospermeae</taxon>
        <taxon>Lithospermum</taxon>
    </lineage>
</organism>
<dbReference type="Proteomes" id="UP001454036">
    <property type="component" value="Unassembled WGS sequence"/>
</dbReference>
<accession>A0AAV3NME2</accession>
<keyword evidence="2" id="KW-1185">Reference proteome</keyword>
<evidence type="ECO:0000313" key="1">
    <source>
        <dbReference type="EMBL" id="GAA0140102.1"/>
    </source>
</evidence>
<gene>
    <name evidence="1" type="ORF">LIER_01521</name>
</gene>
<protein>
    <submittedName>
        <fullName evidence="1">Uncharacterized protein</fullName>
    </submittedName>
</protein>